<feature type="domain" description="Myb-like" evidence="8">
    <location>
        <begin position="9"/>
        <end position="61"/>
    </location>
</feature>
<dbReference type="EMBL" id="JABFUD020000018">
    <property type="protein sequence ID" value="KAI5066460.1"/>
    <property type="molecule type" value="Genomic_DNA"/>
</dbReference>
<feature type="compositionally biased region" description="Polar residues" evidence="7">
    <location>
        <begin position="351"/>
        <end position="366"/>
    </location>
</feature>
<keyword evidence="11" id="KW-1185">Reference proteome</keyword>
<gene>
    <name evidence="10" type="ORF">GOP47_0019084</name>
</gene>
<feature type="compositionally biased region" description="Low complexity" evidence="7">
    <location>
        <begin position="308"/>
        <end position="335"/>
    </location>
</feature>
<feature type="domain" description="Myb-like" evidence="8">
    <location>
        <begin position="62"/>
        <end position="112"/>
    </location>
</feature>
<evidence type="ECO:0000256" key="5">
    <source>
        <dbReference type="ARBA" id="ARBA00023163"/>
    </source>
</evidence>
<feature type="domain" description="HTH myb-type" evidence="9">
    <location>
        <begin position="9"/>
        <end position="61"/>
    </location>
</feature>
<evidence type="ECO:0000313" key="11">
    <source>
        <dbReference type="Proteomes" id="UP000886520"/>
    </source>
</evidence>
<feature type="region of interest" description="Disordered" evidence="7">
    <location>
        <begin position="150"/>
        <end position="173"/>
    </location>
</feature>
<dbReference type="PANTHER" id="PTHR47994">
    <property type="entry name" value="F14D16.11-RELATED"/>
    <property type="match status" value="1"/>
</dbReference>
<comment type="caution">
    <text evidence="10">The sequence shown here is derived from an EMBL/GenBank/DDBJ whole genome shotgun (WGS) entry which is preliminary data.</text>
</comment>
<dbReference type="FunFam" id="1.10.10.60:FF:000394">
    <property type="entry name" value="MYB transcription factor"/>
    <property type="match status" value="1"/>
</dbReference>
<dbReference type="FunFam" id="1.10.10.60:FF:000001">
    <property type="entry name" value="MYB-related transcription factor"/>
    <property type="match status" value="1"/>
</dbReference>
<dbReference type="PROSITE" id="PS50090">
    <property type="entry name" value="MYB_LIKE"/>
    <property type="match status" value="2"/>
</dbReference>
<organism evidence="10 11">
    <name type="scientific">Adiantum capillus-veneris</name>
    <name type="common">Maidenhair fern</name>
    <dbReference type="NCBI Taxonomy" id="13818"/>
    <lineage>
        <taxon>Eukaryota</taxon>
        <taxon>Viridiplantae</taxon>
        <taxon>Streptophyta</taxon>
        <taxon>Embryophyta</taxon>
        <taxon>Tracheophyta</taxon>
        <taxon>Polypodiopsida</taxon>
        <taxon>Polypodiidae</taxon>
        <taxon>Polypodiales</taxon>
        <taxon>Pteridineae</taxon>
        <taxon>Pteridaceae</taxon>
        <taxon>Vittarioideae</taxon>
        <taxon>Adiantum</taxon>
    </lineage>
</organism>
<feature type="region of interest" description="Disordered" evidence="7">
    <location>
        <begin position="451"/>
        <end position="525"/>
    </location>
</feature>
<comment type="subcellular location">
    <subcellularLocation>
        <location evidence="1">Nucleus</location>
    </subcellularLocation>
</comment>
<proteinExistence type="predicted"/>
<dbReference type="SMART" id="SM00717">
    <property type="entry name" value="SANT"/>
    <property type="match status" value="2"/>
</dbReference>
<dbReference type="InterPro" id="IPR015495">
    <property type="entry name" value="Myb_TF_plants"/>
</dbReference>
<name>A0A9D4ZAA6_ADICA</name>
<evidence type="ECO:0000259" key="9">
    <source>
        <dbReference type="PROSITE" id="PS51294"/>
    </source>
</evidence>
<dbReference type="AlphaFoldDB" id="A0A9D4ZAA6"/>
<keyword evidence="2" id="KW-0677">Repeat</keyword>
<dbReference type="InterPro" id="IPR009057">
    <property type="entry name" value="Homeodomain-like_sf"/>
</dbReference>
<dbReference type="Gene3D" id="1.10.10.60">
    <property type="entry name" value="Homeodomain-like"/>
    <property type="match status" value="2"/>
</dbReference>
<evidence type="ECO:0000259" key="8">
    <source>
        <dbReference type="PROSITE" id="PS50090"/>
    </source>
</evidence>
<feature type="domain" description="HTH myb-type" evidence="9">
    <location>
        <begin position="62"/>
        <end position="116"/>
    </location>
</feature>
<protein>
    <submittedName>
        <fullName evidence="10">Uncharacterized protein</fullName>
    </submittedName>
</protein>
<dbReference type="CDD" id="cd00167">
    <property type="entry name" value="SANT"/>
    <property type="match status" value="2"/>
</dbReference>
<dbReference type="Proteomes" id="UP000886520">
    <property type="component" value="Chromosome 18"/>
</dbReference>
<dbReference type="PANTHER" id="PTHR47994:SF5">
    <property type="entry name" value="F14D16.11-RELATED"/>
    <property type="match status" value="1"/>
</dbReference>
<reference evidence="10" key="1">
    <citation type="submission" date="2021-01" db="EMBL/GenBank/DDBJ databases">
        <title>Adiantum capillus-veneris genome.</title>
        <authorList>
            <person name="Fang Y."/>
            <person name="Liao Q."/>
        </authorList>
    </citation>
    <scope>NUCLEOTIDE SEQUENCE</scope>
    <source>
        <strain evidence="10">H3</strain>
        <tissue evidence="10">Leaf</tissue>
    </source>
</reference>
<dbReference type="InterPro" id="IPR001005">
    <property type="entry name" value="SANT/Myb"/>
</dbReference>
<keyword evidence="4" id="KW-0238">DNA-binding</keyword>
<keyword evidence="6" id="KW-0539">Nucleus</keyword>
<keyword evidence="5" id="KW-0804">Transcription</keyword>
<accession>A0A9D4ZAA6</accession>
<evidence type="ECO:0000256" key="4">
    <source>
        <dbReference type="ARBA" id="ARBA00023125"/>
    </source>
</evidence>
<evidence type="ECO:0000256" key="3">
    <source>
        <dbReference type="ARBA" id="ARBA00023015"/>
    </source>
</evidence>
<sequence length="574" mass="62015">MGRAPCCEKVGLKRGPWTPEEDEKLVSFINQHGHGSWRALPKKAGLLRCGKSCRLRWTNYLRPDIKRGEFTTSEENAILQLHALLGNRWSAIASHLPKRTDNEIKNYWNTHLKKKLVKMGLDPVTHKPLADSVLMNNSCDIIEKSSGTHVDNRIGSSSSNKSSIVSGGDVKASSSCKDNACQLLLRGASPIVKVSPATMHLTQWESVRLEAEMRLTQEAKMRAKGVWRRKEGSGSACAGSVYNLSLFKASSSLLDAAATGSSMHSSALGALQAASAVELMHALHNWEKSLQGQAGVLWPESWRVVTGSCTPHSSESSSSSSPPAAAAPACTSSASLDHESLKKQQQQQQQPISASEQRIPTSTTCNAAPTPISACLSKKLSWSDALMPPKDPSGKPPSHEFYNLETSRSLGSGSFSSLMLDAVLGRSSLAQGSNAAKVISVEGHVCCGAKEEPRSSDARMKSTATAAAYDRSDKPNVDEASNVSAVTGDMQDNDDDDTCSNNEEEDEDENEEDEESSLSVDGTSDLFKDLPRLKRDATTTPVSYTAMLSEEISDYWSNIVLKEQVSSPTIHMTF</sequence>
<evidence type="ECO:0000256" key="6">
    <source>
        <dbReference type="ARBA" id="ARBA00023242"/>
    </source>
</evidence>
<dbReference type="SUPFAM" id="SSF46689">
    <property type="entry name" value="Homeodomain-like"/>
    <property type="match status" value="1"/>
</dbReference>
<dbReference type="Pfam" id="PF00249">
    <property type="entry name" value="Myb_DNA-binding"/>
    <property type="match status" value="2"/>
</dbReference>
<evidence type="ECO:0000256" key="1">
    <source>
        <dbReference type="ARBA" id="ARBA00004123"/>
    </source>
</evidence>
<feature type="compositionally biased region" description="Basic and acidic residues" evidence="7">
    <location>
        <begin position="451"/>
        <end position="460"/>
    </location>
</feature>
<evidence type="ECO:0000313" key="10">
    <source>
        <dbReference type="EMBL" id="KAI5066460.1"/>
    </source>
</evidence>
<dbReference type="InterPro" id="IPR017930">
    <property type="entry name" value="Myb_dom"/>
</dbReference>
<feature type="compositionally biased region" description="Low complexity" evidence="7">
    <location>
        <begin position="155"/>
        <end position="168"/>
    </location>
</feature>
<evidence type="ECO:0000256" key="7">
    <source>
        <dbReference type="SAM" id="MobiDB-lite"/>
    </source>
</evidence>
<feature type="region of interest" description="Disordered" evidence="7">
    <location>
        <begin position="308"/>
        <end position="366"/>
    </location>
</feature>
<dbReference type="GO" id="GO:0000976">
    <property type="term" value="F:transcription cis-regulatory region binding"/>
    <property type="evidence" value="ECO:0007669"/>
    <property type="project" value="UniProtKB-ARBA"/>
</dbReference>
<feature type="compositionally biased region" description="Acidic residues" evidence="7">
    <location>
        <begin position="491"/>
        <end position="516"/>
    </location>
</feature>
<dbReference type="GO" id="GO:0051707">
    <property type="term" value="P:response to other organism"/>
    <property type="evidence" value="ECO:0007669"/>
    <property type="project" value="UniProtKB-ARBA"/>
</dbReference>
<evidence type="ECO:0000256" key="2">
    <source>
        <dbReference type="ARBA" id="ARBA00022737"/>
    </source>
</evidence>
<keyword evidence="3" id="KW-0805">Transcription regulation</keyword>
<dbReference type="OrthoDB" id="2143914at2759"/>
<dbReference type="GO" id="GO:0005634">
    <property type="term" value="C:nucleus"/>
    <property type="evidence" value="ECO:0007669"/>
    <property type="project" value="UniProtKB-SubCell"/>
</dbReference>
<dbReference type="PROSITE" id="PS51294">
    <property type="entry name" value="HTH_MYB"/>
    <property type="match status" value="2"/>
</dbReference>